<reference evidence="8" key="1">
    <citation type="submission" date="2019-10" db="EMBL/GenBank/DDBJ databases">
        <title>Description of Paenibacillus glebae sp. nov.</title>
        <authorList>
            <person name="Carlier A."/>
            <person name="Qi S."/>
        </authorList>
    </citation>
    <scope>NUCLEOTIDE SEQUENCE</scope>
    <source>
        <strain evidence="8">LMG 31456</strain>
    </source>
</reference>
<evidence type="ECO:0000256" key="1">
    <source>
        <dbReference type="ARBA" id="ARBA00004651"/>
    </source>
</evidence>
<organism evidence="8 9">
    <name type="scientific">Paenibacillus foliorum</name>
    <dbReference type="NCBI Taxonomy" id="2654974"/>
    <lineage>
        <taxon>Bacteria</taxon>
        <taxon>Bacillati</taxon>
        <taxon>Bacillota</taxon>
        <taxon>Bacilli</taxon>
        <taxon>Bacillales</taxon>
        <taxon>Paenibacillaceae</taxon>
        <taxon>Paenibacillus</taxon>
    </lineage>
</organism>
<proteinExistence type="predicted"/>
<evidence type="ECO:0000256" key="4">
    <source>
        <dbReference type="ARBA" id="ARBA00022989"/>
    </source>
</evidence>
<dbReference type="InterPro" id="IPR013525">
    <property type="entry name" value="ABC2_TM"/>
</dbReference>
<evidence type="ECO:0000259" key="7">
    <source>
        <dbReference type="Pfam" id="PF12698"/>
    </source>
</evidence>
<evidence type="ECO:0000313" key="8">
    <source>
        <dbReference type="EMBL" id="NOU95875.1"/>
    </source>
</evidence>
<dbReference type="PANTHER" id="PTHR30294">
    <property type="entry name" value="MEMBRANE COMPONENT OF ABC TRANSPORTER YHHJ-RELATED"/>
    <property type="match status" value="1"/>
</dbReference>
<accession>A0A972K2G6</accession>
<evidence type="ECO:0000256" key="5">
    <source>
        <dbReference type="ARBA" id="ARBA00023136"/>
    </source>
</evidence>
<keyword evidence="5 6" id="KW-0472">Membrane</keyword>
<dbReference type="Pfam" id="PF12698">
    <property type="entry name" value="ABC2_membrane_3"/>
    <property type="match status" value="1"/>
</dbReference>
<dbReference type="EMBL" id="WHOD01000082">
    <property type="protein sequence ID" value="NOU95875.1"/>
    <property type="molecule type" value="Genomic_DNA"/>
</dbReference>
<evidence type="ECO:0000256" key="2">
    <source>
        <dbReference type="ARBA" id="ARBA00022475"/>
    </source>
</evidence>
<dbReference type="RefSeq" id="WP_171654089.1">
    <property type="nucleotide sequence ID" value="NZ_WHOD01000082.1"/>
</dbReference>
<comment type="subcellular location">
    <subcellularLocation>
        <location evidence="1">Cell membrane</location>
        <topology evidence="1">Multi-pass membrane protein</topology>
    </subcellularLocation>
</comment>
<dbReference type="PANTHER" id="PTHR30294:SF29">
    <property type="entry name" value="MULTIDRUG ABC TRANSPORTER PERMEASE YBHS-RELATED"/>
    <property type="match status" value="1"/>
</dbReference>
<feature type="transmembrane region" description="Helical" evidence="6">
    <location>
        <begin position="250"/>
        <end position="272"/>
    </location>
</feature>
<dbReference type="Gene3D" id="3.40.1710.10">
    <property type="entry name" value="abc type-2 transporter like domain"/>
    <property type="match status" value="1"/>
</dbReference>
<evidence type="ECO:0000256" key="3">
    <source>
        <dbReference type="ARBA" id="ARBA00022692"/>
    </source>
</evidence>
<keyword evidence="4 6" id="KW-1133">Transmembrane helix</keyword>
<evidence type="ECO:0000313" key="9">
    <source>
        <dbReference type="Proteomes" id="UP000641588"/>
    </source>
</evidence>
<feature type="transmembrane region" description="Helical" evidence="6">
    <location>
        <begin position="339"/>
        <end position="358"/>
    </location>
</feature>
<keyword evidence="2" id="KW-1003">Cell membrane</keyword>
<sequence>MLRGKYIRRALITPLILALVFGYLFSQNQLNESKIVVIDEDNSLYSQQLINKINASQYADVMAVLHEDIDPKTLLYNEKYMAVLYLPHGLEENRYQGKPSNVGFLIDYTVPSATANLRTGVSEVLGYENSSAPALGKLKAIGMNDEQINGTLSSITLQQRLLFNPTNNLVNILVIGYVTIVSLGILYKPTLSIVARLREENRLAEELKQPVGLLLRVLPYTVVFFVSMVVMLGALKQFGSLRFDGNVLEFLLPLGLFCIVNAWFAMLVGWNAATQTKAESRAQLLISPAFLLSGVLSPIVLFPSYVQMLSNIIPATWYFKLFRGMGLRGGELQYFMEDIAAFLIMISVVLVLLILLILRESRKASANANAASKPPLLLPPKNEVSNNVTV</sequence>
<keyword evidence="9" id="KW-1185">Reference proteome</keyword>
<dbReference type="GO" id="GO:0005886">
    <property type="term" value="C:plasma membrane"/>
    <property type="evidence" value="ECO:0007669"/>
    <property type="project" value="UniProtKB-SubCell"/>
</dbReference>
<dbReference type="AlphaFoldDB" id="A0A972K2G6"/>
<dbReference type="InterPro" id="IPR051449">
    <property type="entry name" value="ABC-2_transporter_component"/>
</dbReference>
<evidence type="ECO:0000256" key="6">
    <source>
        <dbReference type="SAM" id="Phobius"/>
    </source>
</evidence>
<feature type="transmembrane region" description="Helical" evidence="6">
    <location>
        <begin position="217"/>
        <end position="238"/>
    </location>
</feature>
<keyword evidence="3 6" id="KW-0812">Transmembrane</keyword>
<feature type="transmembrane region" description="Helical" evidence="6">
    <location>
        <begin position="284"/>
        <end position="306"/>
    </location>
</feature>
<dbReference type="GO" id="GO:0140359">
    <property type="term" value="F:ABC-type transporter activity"/>
    <property type="evidence" value="ECO:0007669"/>
    <property type="project" value="InterPro"/>
</dbReference>
<gene>
    <name evidence="8" type="ORF">GC093_22000</name>
</gene>
<feature type="transmembrane region" description="Helical" evidence="6">
    <location>
        <begin position="169"/>
        <end position="187"/>
    </location>
</feature>
<feature type="domain" description="ABC-2 type transporter transmembrane" evidence="7">
    <location>
        <begin position="11"/>
        <end position="355"/>
    </location>
</feature>
<dbReference type="Proteomes" id="UP000641588">
    <property type="component" value="Unassembled WGS sequence"/>
</dbReference>
<protein>
    <submittedName>
        <fullName evidence="8">ABC transporter permease</fullName>
    </submittedName>
</protein>
<comment type="caution">
    <text evidence="8">The sequence shown here is derived from an EMBL/GenBank/DDBJ whole genome shotgun (WGS) entry which is preliminary data.</text>
</comment>
<name>A0A972K2G6_9BACL</name>